<dbReference type="RefSeq" id="WP_068536332.1">
    <property type="nucleotide sequence ID" value="NZ_LVJH01000048.1"/>
</dbReference>
<keyword evidence="2" id="KW-1185">Reference proteome</keyword>
<gene>
    <name evidence="1" type="ORF">PGLA_20275</name>
</gene>
<evidence type="ECO:0000313" key="1">
    <source>
        <dbReference type="EMBL" id="OAB38431.1"/>
    </source>
</evidence>
<evidence type="ECO:0000313" key="2">
    <source>
        <dbReference type="Proteomes" id="UP000076967"/>
    </source>
</evidence>
<organism evidence="1 2">
    <name type="scientific">Paenibacillus glacialis</name>
    <dbReference type="NCBI Taxonomy" id="494026"/>
    <lineage>
        <taxon>Bacteria</taxon>
        <taxon>Bacillati</taxon>
        <taxon>Bacillota</taxon>
        <taxon>Bacilli</taxon>
        <taxon>Bacillales</taxon>
        <taxon>Paenibacillaceae</taxon>
        <taxon>Paenibacillus</taxon>
    </lineage>
</organism>
<dbReference type="Proteomes" id="UP000076967">
    <property type="component" value="Unassembled WGS sequence"/>
</dbReference>
<comment type="caution">
    <text evidence="1">The sequence shown here is derived from an EMBL/GenBank/DDBJ whole genome shotgun (WGS) entry which is preliminary data.</text>
</comment>
<dbReference type="EMBL" id="LVJH01000048">
    <property type="protein sequence ID" value="OAB38431.1"/>
    <property type="molecule type" value="Genomic_DNA"/>
</dbReference>
<evidence type="ECO:0008006" key="3">
    <source>
        <dbReference type="Google" id="ProtNLM"/>
    </source>
</evidence>
<accession>A0A168HQS7</accession>
<dbReference type="OrthoDB" id="2622508at2"/>
<dbReference type="AlphaFoldDB" id="A0A168HQS7"/>
<protein>
    <recommendedName>
        <fullName evidence="3">PepSY domain-containing protein</fullName>
    </recommendedName>
</protein>
<proteinExistence type="predicted"/>
<reference evidence="1 2" key="1">
    <citation type="submission" date="2016-03" db="EMBL/GenBank/DDBJ databases">
        <title>Draft genome sequence of Paenibacillus glacialis DSM 22343.</title>
        <authorList>
            <person name="Shin S.-K."/>
            <person name="Yi H."/>
        </authorList>
    </citation>
    <scope>NUCLEOTIDE SEQUENCE [LARGE SCALE GENOMIC DNA]</scope>
    <source>
        <strain evidence="1 2">DSM 22343</strain>
    </source>
</reference>
<sequence>MLKLESADDKAIVRKATQMGVEYFQEHYDTDVEFTTHRLITDSDHPNIGLYGYVMGDKKNLVYILLDYRNGEMIASSHHLKDMNKE</sequence>
<name>A0A168HQS7_9BACL</name>